<dbReference type="GeneID" id="95374958"/>
<feature type="transmembrane region" description="Helical" evidence="1">
    <location>
        <begin position="12"/>
        <end position="33"/>
    </location>
</feature>
<dbReference type="OrthoDB" id="2475645at2"/>
<accession>A0A410WTZ6</accession>
<keyword evidence="1" id="KW-0812">Transmembrane</keyword>
<evidence type="ECO:0008006" key="4">
    <source>
        <dbReference type="Google" id="ProtNLM"/>
    </source>
</evidence>
<protein>
    <recommendedName>
        <fullName evidence="4">DUF3139 domain-containing protein</fullName>
    </recommendedName>
</protein>
<evidence type="ECO:0000313" key="3">
    <source>
        <dbReference type="Proteomes" id="UP000288943"/>
    </source>
</evidence>
<reference evidence="2 3" key="1">
    <citation type="submission" date="2018-01" db="EMBL/GenBank/DDBJ databases">
        <title>The whole genome sequencing and assembly of Paenibacillus chitinolyticus KCCM 41400 strain.</title>
        <authorList>
            <person name="Kim J.-Y."/>
            <person name="Park M.-K."/>
            <person name="Lee Y.-J."/>
            <person name="Yi H."/>
            <person name="Bahn Y.-S."/>
            <person name="Kim J.F."/>
            <person name="Lee D.-W."/>
        </authorList>
    </citation>
    <scope>NUCLEOTIDE SEQUENCE [LARGE SCALE GENOMIC DNA]</scope>
    <source>
        <strain evidence="2 3">KCCM 41400</strain>
    </source>
</reference>
<dbReference type="RefSeq" id="WP_053228737.1">
    <property type="nucleotide sequence ID" value="NZ_CP026520.1"/>
</dbReference>
<evidence type="ECO:0000313" key="2">
    <source>
        <dbReference type="EMBL" id="QAV17804.1"/>
    </source>
</evidence>
<dbReference type="Proteomes" id="UP000288943">
    <property type="component" value="Chromosome"/>
</dbReference>
<keyword evidence="1" id="KW-0472">Membrane</keyword>
<proteinExistence type="predicted"/>
<keyword evidence="1" id="KW-1133">Transmembrane helix</keyword>
<sequence>MIIKSKLTRWMAIIIVSLLGIVAVVLVIGLNTLKKQHEEEIKTVISKKGGIVLKIERVEPETSAFKNDFNKSNVIYRIIYKNNVDSELLAWYRGINVPNDIHGKNPATLVGGFEEKWIFQSELK</sequence>
<dbReference type="EMBL" id="CP026520">
    <property type="protein sequence ID" value="QAV17804.1"/>
    <property type="molecule type" value="Genomic_DNA"/>
</dbReference>
<evidence type="ECO:0000256" key="1">
    <source>
        <dbReference type="SAM" id="Phobius"/>
    </source>
</evidence>
<organism evidence="2 3">
    <name type="scientific">Paenibacillus chitinolyticus</name>
    <dbReference type="NCBI Taxonomy" id="79263"/>
    <lineage>
        <taxon>Bacteria</taxon>
        <taxon>Bacillati</taxon>
        <taxon>Bacillota</taxon>
        <taxon>Bacilli</taxon>
        <taxon>Bacillales</taxon>
        <taxon>Paenibacillaceae</taxon>
        <taxon>Paenibacillus</taxon>
    </lineage>
</organism>
<name>A0A410WTZ6_9BACL</name>
<dbReference type="KEGG" id="pchi:PC41400_09070"/>
<dbReference type="AlphaFoldDB" id="A0A410WTZ6"/>
<gene>
    <name evidence="2" type="ORF">PC41400_09070</name>
</gene>